<feature type="signal peptide" evidence="5">
    <location>
        <begin position="1"/>
        <end position="25"/>
    </location>
</feature>
<proteinExistence type="predicted"/>
<name>A0A7S2BE05_9DINO</name>
<accession>A0A7S2BE05</accession>
<sequence>MRPMARAAWWGSCALILAAVALADAGDNCEAGVEAATDSTGQNAQGLAGASLLQTSNAVRQTTEDALYEKSGMLGELVEAILGPRLASLTVKAVRLEGADFMSVMCLEFLVCSVSVSAFLLWRHLRSSKLGLRSRSRRAGERRQSVENEDSHPQKLLETEKSPAEGAAEGKSTEAKGEKADADAALRAAVWAGAAPLVAELLRCGADPSAPEGPRRETPLHCAAKTGNEEVCRILLDSRADLDPVDSHGLTPLVVAAGAGWEGICDLLLDQGAGAGGLSDEELPPLLTNMLVRRIICGMEPPEAPRGQ</sequence>
<gene>
    <name evidence="6" type="ORF">AAND1436_LOCUS10490</name>
</gene>
<evidence type="ECO:0000256" key="4">
    <source>
        <dbReference type="SAM" id="MobiDB-lite"/>
    </source>
</evidence>
<dbReference type="PANTHER" id="PTHR24171">
    <property type="entry name" value="ANKYRIN REPEAT DOMAIN-CONTAINING PROTEIN 39-RELATED"/>
    <property type="match status" value="1"/>
</dbReference>
<protein>
    <submittedName>
        <fullName evidence="6">Uncharacterized protein</fullName>
    </submittedName>
</protein>
<keyword evidence="5" id="KW-0732">Signal</keyword>
<keyword evidence="2 3" id="KW-0040">ANK repeat</keyword>
<feature type="region of interest" description="Disordered" evidence="4">
    <location>
        <begin position="133"/>
        <end position="179"/>
    </location>
</feature>
<feature type="chain" id="PRO_5030615614" evidence="5">
    <location>
        <begin position="26"/>
        <end position="308"/>
    </location>
</feature>
<evidence type="ECO:0000313" key="6">
    <source>
        <dbReference type="EMBL" id="CAD9393859.1"/>
    </source>
</evidence>
<feature type="compositionally biased region" description="Basic and acidic residues" evidence="4">
    <location>
        <begin position="138"/>
        <end position="163"/>
    </location>
</feature>
<evidence type="ECO:0000256" key="5">
    <source>
        <dbReference type="SAM" id="SignalP"/>
    </source>
</evidence>
<dbReference type="PROSITE" id="PS50088">
    <property type="entry name" value="ANK_REPEAT"/>
    <property type="match status" value="1"/>
</dbReference>
<dbReference type="SUPFAM" id="SSF48403">
    <property type="entry name" value="Ankyrin repeat"/>
    <property type="match status" value="1"/>
</dbReference>
<dbReference type="EMBL" id="HBGQ01021154">
    <property type="protein sequence ID" value="CAD9393859.1"/>
    <property type="molecule type" value="Transcribed_RNA"/>
</dbReference>
<dbReference type="AlphaFoldDB" id="A0A7S2BE05"/>
<dbReference type="Gene3D" id="1.25.40.20">
    <property type="entry name" value="Ankyrin repeat-containing domain"/>
    <property type="match status" value="1"/>
</dbReference>
<dbReference type="Pfam" id="PF12796">
    <property type="entry name" value="Ank_2"/>
    <property type="match status" value="1"/>
</dbReference>
<organism evidence="6">
    <name type="scientific">Alexandrium andersonii</name>
    <dbReference type="NCBI Taxonomy" id="327968"/>
    <lineage>
        <taxon>Eukaryota</taxon>
        <taxon>Sar</taxon>
        <taxon>Alveolata</taxon>
        <taxon>Dinophyceae</taxon>
        <taxon>Gonyaulacales</taxon>
        <taxon>Pyrocystaceae</taxon>
        <taxon>Alexandrium</taxon>
    </lineage>
</organism>
<dbReference type="SMART" id="SM00248">
    <property type="entry name" value="ANK"/>
    <property type="match status" value="3"/>
</dbReference>
<reference evidence="6" key="1">
    <citation type="submission" date="2021-01" db="EMBL/GenBank/DDBJ databases">
        <authorList>
            <person name="Corre E."/>
            <person name="Pelletier E."/>
            <person name="Niang G."/>
            <person name="Scheremetjew M."/>
            <person name="Finn R."/>
            <person name="Kale V."/>
            <person name="Holt S."/>
            <person name="Cochrane G."/>
            <person name="Meng A."/>
            <person name="Brown T."/>
            <person name="Cohen L."/>
        </authorList>
    </citation>
    <scope>NUCLEOTIDE SEQUENCE</scope>
    <source>
        <strain evidence="6">CCMP2222</strain>
    </source>
</reference>
<dbReference type="PROSITE" id="PS50297">
    <property type="entry name" value="ANK_REP_REGION"/>
    <property type="match status" value="1"/>
</dbReference>
<feature type="repeat" description="ANK" evidence="3">
    <location>
        <begin position="215"/>
        <end position="247"/>
    </location>
</feature>
<evidence type="ECO:0000256" key="2">
    <source>
        <dbReference type="ARBA" id="ARBA00023043"/>
    </source>
</evidence>
<dbReference type="PANTHER" id="PTHR24171:SF9">
    <property type="entry name" value="ANKYRIN REPEAT DOMAIN-CONTAINING PROTEIN 39"/>
    <property type="match status" value="1"/>
</dbReference>
<keyword evidence="1" id="KW-0677">Repeat</keyword>
<dbReference type="InterPro" id="IPR002110">
    <property type="entry name" value="Ankyrin_rpt"/>
</dbReference>
<dbReference type="InterPro" id="IPR036770">
    <property type="entry name" value="Ankyrin_rpt-contain_sf"/>
</dbReference>
<evidence type="ECO:0000256" key="3">
    <source>
        <dbReference type="PROSITE-ProRule" id="PRU00023"/>
    </source>
</evidence>
<evidence type="ECO:0000256" key="1">
    <source>
        <dbReference type="ARBA" id="ARBA00022737"/>
    </source>
</evidence>